<dbReference type="RefSeq" id="WP_124540863.1">
    <property type="nucleotide sequence ID" value="NZ_QUSW01000003.1"/>
</dbReference>
<evidence type="ECO:0000256" key="4">
    <source>
        <dbReference type="ARBA" id="ARBA00022723"/>
    </source>
</evidence>
<proteinExistence type="inferred from homology"/>
<dbReference type="OrthoDB" id="9804698at2"/>
<evidence type="ECO:0000256" key="3">
    <source>
        <dbReference type="ARBA" id="ARBA00018141"/>
    </source>
</evidence>
<comment type="similarity">
    <text evidence="2 8">Belongs to the PTPS family. QueD subfamily.</text>
</comment>
<evidence type="ECO:0000256" key="2">
    <source>
        <dbReference type="ARBA" id="ARBA00008900"/>
    </source>
</evidence>
<dbReference type="EMBL" id="QUSW01000003">
    <property type="protein sequence ID" value="RQP24335.1"/>
    <property type="molecule type" value="Genomic_DNA"/>
</dbReference>
<dbReference type="GO" id="GO:0070497">
    <property type="term" value="F:6-carboxytetrahydropterin synthase activity"/>
    <property type="evidence" value="ECO:0007669"/>
    <property type="project" value="UniProtKB-EC"/>
</dbReference>
<evidence type="ECO:0000256" key="5">
    <source>
        <dbReference type="ARBA" id="ARBA00022833"/>
    </source>
</evidence>
<evidence type="ECO:0000256" key="9">
    <source>
        <dbReference type="PIRSR" id="PIRSR006113-2"/>
    </source>
</evidence>
<evidence type="ECO:0000313" key="11">
    <source>
        <dbReference type="Proteomes" id="UP000267464"/>
    </source>
</evidence>
<feature type="binding site" evidence="9">
    <location>
        <position position="32"/>
    </location>
    <ligand>
        <name>Zn(2+)</name>
        <dbReference type="ChEBI" id="CHEBI:29105"/>
    </ligand>
</feature>
<comment type="cofactor">
    <cofactor evidence="8 9">
        <name>Zn(2+)</name>
        <dbReference type="ChEBI" id="CHEBI:29105"/>
    </cofactor>
    <text evidence="8 9">Binds 1 zinc ion per subunit.</text>
</comment>
<name>A0A3N7JZY6_9BURK</name>
<reference evidence="10 11" key="2">
    <citation type="submission" date="2018-12" db="EMBL/GenBank/DDBJ databases">
        <title>Rhizobacter gummiphilus sp. nov., a rubber-degrading bacterium isolated from the soil of a botanical garden in Japan.</title>
        <authorList>
            <person name="Shunsuke S.S."/>
        </authorList>
    </citation>
    <scope>NUCLEOTIDE SEQUENCE [LARGE SCALE GENOMIC DNA]</scope>
    <source>
        <strain evidence="10 11">S-16</strain>
    </source>
</reference>
<dbReference type="GO" id="GO:0008616">
    <property type="term" value="P:tRNA queuosine(34) biosynthetic process"/>
    <property type="evidence" value="ECO:0007669"/>
    <property type="project" value="UniProtKB-KW"/>
</dbReference>
<evidence type="ECO:0000256" key="8">
    <source>
        <dbReference type="PIRNR" id="PIRNR006113"/>
    </source>
</evidence>
<dbReference type="Proteomes" id="UP000267464">
    <property type="component" value="Unassembled WGS sequence"/>
</dbReference>
<dbReference type="SUPFAM" id="SSF55620">
    <property type="entry name" value="Tetrahydrobiopterin biosynthesis enzymes-like"/>
    <property type="match status" value="1"/>
</dbReference>
<dbReference type="AlphaFoldDB" id="A0A3N7JZY6"/>
<evidence type="ECO:0000313" key="10">
    <source>
        <dbReference type="EMBL" id="RQP24335.1"/>
    </source>
</evidence>
<dbReference type="Pfam" id="PF01242">
    <property type="entry name" value="PTPS"/>
    <property type="match status" value="1"/>
</dbReference>
<dbReference type="InterPro" id="IPR038418">
    <property type="entry name" value="6-PTP_synth/QueD_sf"/>
</dbReference>
<comment type="catalytic activity">
    <reaction evidence="7 8">
        <text>7,8-dihydroneopterin 3'-triphosphate + H2O = 6-carboxy-5,6,7,8-tetrahydropterin + triphosphate + acetaldehyde + 2 H(+)</text>
        <dbReference type="Rhea" id="RHEA:27966"/>
        <dbReference type="ChEBI" id="CHEBI:15343"/>
        <dbReference type="ChEBI" id="CHEBI:15377"/>
        <dbReference type="ChEBI" id="CHEBI:15378"/>
        <dbReference type="ChEBI" id="CHEBI:18036"/>
        <dbReference type="ChEBI" id="CHEBI:58462"/>
        <dbReference type="ChEBI" id="CHEBI:61032"/>
        <dbReference type="EC" id="4.1.2.50"/>
    </reaction>
</comment>
<feature type="binding site" evidence="9">
    <location>
        <position position="15"/>
    </location>
    <ligand>
        <name>Zn(2+)</name>
        <dbReference type="ChEBI" id="CHEBI:29105"/>
    </ligand>
</feature>
<comment type="pathway">
    <text evidence="1 8">Purine metabolism; 7-cyano-7-deazaguanine biosynthesis.</text>
</comment>
<dbReference type="InterPro" id="IPR007115">
    <property type="entry name" value="6-PTP_synth/QueD"/>
</dbReference>
<keyword evidence="8" id="KW-0671">Queuosine biosynthesis</keyword>
<evidence type="ECO:0000256" key="7">
    <source>
        <dbReference type="ARBA" id="ARBA00048807"/>
    </source>
</evidence>
<accession>A0A3N7JZY6</accession>
<dbReference type="PANTHER" id="PTHR12589">
    <property type="entry name" value="PYRUVOYL TETRAHYDROBIOPTERIN SYNTHASE"/>
    <property type="match status" value="1"/>
</dbReference>
<dbReference type="EC" id="4.-.-.-" evidence="8"/>
<keyword evidence="5 8" id="KW-0862">Zinc</keyword>
<keyword evidence="4 8" id="KW-0479">Metal-binding</keyword>
<dbReference type="PANTHER" id="PTHR12589:SF7">
    <property type="entry name" value="6-PYRUVOYL TETRAHYDROBIOPTERIN SYNTHASE"/>
    <property type="match status" value="1"/>
</dbReference>
<evidence type="ECO:0000256" key="6">
    <source>
        <dbReference type="ARBA" id="ARBA00023239"/>
    </source>
</evidence>
<evidence type="ECO:0000256" key="1">
    <source>
        <dbReference type="ARBA" id="ARBA00005061"/>
    </source>
</evidence>
<dbReference type="Gene3D" id="3.30.479.10">
    <property type="entry name" value="6-pyruvoyl tetrahydropterin synthase/QueD"/>
    <property type="match status" value="1"/>
</dbReference>
<dbReference type="GO" id="GO:0046872">
    <property type="term" value="F:metal ion binding"/>
    <property type="evidence" value="ECO:0007669"/>
    <property type="project" value="UniProtKB-KW"/>
</dbReference>
<organism evidence="10 11">
    <name type="scientific">Piscinibacter terrae</name>
    <dbReference type="NCBI Taxonomy" id="2496871"/>
    <lineage>
        <taxon>Bacteria</taxon>
        <taxon>Pseudomonadati</taxon>
        <taxon>Pseudomonadota</taxon>
        <taxon>Betaproteobacteria</taxon>
        <taxon>Burkholderiales</taxon>
        <taxon>Sphaerotilaceae</taxon>
        <taxon>Piscinibacter</taxon>
    </lineage>
</organism>
<comment type="caution">
    <text evidence="10">The sequence shown here is derived from an EMBL/GenBank/DDBJ whole genome shotgun (WGS) entry which is preliminary data.</text>
</comment>
<protein>
    <recommendedName>
        <fullName evidence="3 8">6-carboxy-5,6,7,8-tetrahydropterin synthase</fullName>
        <ecNumber evidence="8">4.-.-.-</ecNumber>
    </recommendedName>
</protein>
<keyword evidence="11" id="KW-1185">Reference proteome</keyword>
<sequence length="120" mass="13238">MVYELSQTFHFEAAHTLVREIDAASSKRIHGHTYHAEVTLRGVPDAASGMLMDLGFFRRELAVVQEMLDHHLLDEVAGLTKPTLEGLCAFIAEKLRAPLPLLASVKVWRATGDSCKLIVG</sequence>
<keyword evidence="6 8" id="KW-0456">Lyase</keyword>
<dbReference type="UniPathway" id="UPA00391"/>
<feature type="binding site" evidence="9">
    <location>
        <position position="30"/>
    </location>
    <ligand>
        <name>Zn(2+)</name>
        <dbReference type="ChEBI" id="CHEBI:29105"/>
    </ligand>
</feature>
<dbReference type="PIRSF" id="PIRSF006113">
    <property type="entry name" value="PTP_synth"/>
    <property type="match status" value="1"/>
</dbReference>
<reference evidence="10 11" key="1">
    <citation type="submission" date="2018-08" db="EMBL/GenBank/DDBJ databases">
        <authorList>
            <person name="Khan S.A."/>
            <person name="Jeon C.O."/>
            <person name="Chun B.H."/>
            <person name="Jeong S.E."/>
        </authorList>
    </citation>
    <scope>NUCLEOTIDE SEQUENCE [LARGE SCALE GENOMIC DNA]</scope>
    <source>
        <strain evidence="10 11">S-16</strain>
    </source>
</reference>
<gene>
    <name evidence="10" type="ORF">DZC73_13630</name>
</gene>